<dbReference type="GO" id="GO:0016706">
    <property type="term" value="F:2-oxoglutarate-dependent dioxygenase activity"/>
    <property type="evidence" value="ECO:0007669"/>
    <property type="project" value="UniProtKB-ARBA"/>
</dbReference>
<dbReference type="InterPro" id="IPR042098">
    <property type="entry name" value="TauD-like_sf"/>
</dbReference>
<proteinExistence type="predicted"/>
<dbReference type="InterPro" id="IPR050411">
    <property type="entry name" value="AlphaKG_dependent_hydroxylases"/>
</dbReference>
<comment type="cofactor">
    <cofactor evidence="1">
        <name>Fe(2+)</name>
        <dbReference type="ChEBI" id="CHEBI:29033"/>
    </cofactor>
</comment>
<dbReference type="Pfam" id="PF02668">
    <property type="entry name" value="TauD"/>
    <property type="match status" value="1"/>
</dbReference>
<name>A0A7W6LGY1_9HYPH</name>
<dbReference type="Gene3D" id="3.60.130.10">
    <property type="entry name" value="Clavaminate synthase-like"/>
    <property type="match status" value="1"/>
</dbReference>
<evidence type="ECO:0000313" key="5">
    <source>
        <dbReference type="EMBL" id="MBB4144219.1"/>
    </source>
</evidence>
<evidence type="ECO:0000313" key="6">
    <source>
        <dbReference type="Proteomes" id="UP000519897"/>
    </source>
</evidence>
<sequence>MAAHFSAPVLKPRLYERGMSDGLKPEGYVDPDREFVAILNAPSGPVELGPWVSEHRAALETLMAKAGGILLRGFSLNTPHAFGEGVRAFGRDRLPYLERAAVRSEVAPGVFTSTEFSSDHFIDLHHEMSFARDLPERIFFFAETLAETGGATPLADERAATAKFDAAILKVFEERGVIYERNFRPEIDMDWRSAFQTQDRADVAAYCEANGTQFEWLGPEHLRTRQRQKAFARVPATGDKLFCNHAHLFHTATLPPGVLASLIEEFGTENLPRRVFFGDGSPIPDAMIHDIRAVYAEETRTFDWQRHDVLALDNLICLHGRAPFTGKRTTLVSMTTLVSRGV</sequence>
<dbReference type="Proteomes" id="UP000519897">
    <property type="component" value="Unassembled WGS sequence"/>
</dbReference>
<evidence type="ECO:0000259" key="4">
    <source>
        <dbReference type="Pfam" id="PF02668"/>
    </source>
</evidence>
<dbReference type="GO" id="GO:0017000">
    <property type="term" value="P:antibiotic biosynthetic process"/>
    <property type="evidence" value="ECO:0007669"/>
    <property type="project" value="UniProtKB-KW"/>
</dbReference>
<organism evidence="5 6">
    <name type="scientific">Rhizobium rhizoryzae</name>
    <dbReference type="NCBI Taxonomy" id="451876"/>
    <lineage>
        <taxon>Bacteria</taxon>
        <taxon>Pseudomonadati</taxon>
        <taxon>Pseudomonadota</taxon>
        <taxon>Alphaproteobacteria</taxon>
        <taxon>Hyphomicrobiales</taxon>
        <taxon>Rhizobiaceae</taxon>
        <taxon>Rhizobium/Agrobacterium group</taxon>
        <taxon>Rhizobium</taxon>
    </lineage>
</organism>
<keyword evidence="2" id="KW-0560">Oxidoreductase</keyword>
<dbReference type="SUPFAM" id="SSF51197">
    <property type="entry name" value="Clavaminate synthase-like"/>
    <property type="match status" value="1"/>
</dbReference>
<dbReference type="AlphaFoldDB" id="A0A7W6LGY1"/>
<dbReference type="PANTHER" id="PTHR10696">
    <property type="entry name" value="GAMMA-BUTYROBETAINE HYDROXYLASE-RELATED"/>
    <property type="match status" value="1"/>
</dbReference>
<reference evidence="5 6" key="1">
    <citation type="submission" date="2020-08" db="EMBL/GenBank/DDBJ databases">
        <title>Genomic Encyclopedia of Type Strains, Phase IV (KMG-IV): sequencing the most valuable type-strain genomes for metagenomic binning, comparative biology and taxonomic classification.</title>
        <authorList>
            <person name="Goeker M."/>
        </authorList>
    </citation>
    <scope>NUCLEOTIDE SEQUENCE [LARGE SCALE GENOMIC DNA]</scope>
    <source>
        <strain evidence="5 6">DSM 29514</strain>
    </source>
</reference>
<gene>
    <name evidence="5" type="ORF">GGQ72_002776</name>
</gene>
<dbReference type="InterPro" id="IPR003819">
    <property type="entry name" value="TauD/TfdA-like"/>
</dbReference>
<evidence type="ECO:0000256" key="2">
    <source>
        <dbReference type="ARBA" id="ARBA00023002"/>
    </source>
</evidence>
<evidence type="ECO:0000256" key="3">
    <source>
        <dbReference type="ARBA" id="ARBA00023194"/>
    </source>
</evidence>
<evidence type="ECO:0000256" key="1">
    <source>
        <dbReference type="ARBA" id="ARBA00001954"/>
    </source>
</evidence>
<dbReference type="EMBL" id="JACIEC010000003">
    <property type="protein sequence ID" value="MBB4144219.1"/>
    <property type="molecule type" value="Genomic_DNA"/>
</dbReference>
<keyword evidence="6" id="KW-1185">Reference proteome</keyword>
<comment type="caution">
    <text evidence="5">The sequence shown here is derived from an EMBL/GenBank/DDBJ whole genome shotgun (WGS) entry which is preliminary data.</text>
</comment>
<dbReference type="PANTHER" id="PTHR10696:SF56">
    <property type="entry name" value="TAUD_TFDA-LIKE DOMAIN-CONTAINING PROTEIN"/>
    <property type="match status" value="1"/>
</dbReference>
<keyword evidence="5" id="KW-0223">Dioxygenase</keyword>
<keyword evidence="3" id="KW-0045">Antibiotic biosynthesis</keyword>
<feature type="domain" description="TauD/TfdA-like" evidence="4">
    <location>
        <begin position="50"/>
        <end position="333"/>
    </location>
</feature>
<accession>A0A7W6LGY1</accession>
<protein>
    <submittedName>
        <fullName evidence="5">Alpha-ketoglutarate-dependent taurine dioxygenase</fullName>
    </submittedName>
</protein>
<dbReference type="RefSeq" id="WP_165131583.1">
    <property type="nucleotide sequence ID" value="NZ_CP049249.1"/>
</dbReference>